<dbReference type="PANTHER" id="PTHR20941">
    <property type="entry name" value="FOLATE SYNTHESIS PROTEINS"/>
    <property type="match status" value="1"/>
</dbReference>
<comment type="similarity">
    <text evidence="9">Belongs to the DHPS family.</text>
</comment>
<keyword evidence="6 9" id="KW-0479">Metal-binding</keyword>
<evidence type="ECO:0000256" key="5">
    <source>
        <dbReference type="ARBA" id="ARBA00022679"/>
    </source>
</evidence>
<evidence type="ECO:0000259" key="10">
    <source>
        <dbReference type="PROSITE" id="PS50972"/>
    </source>
</evidence>
<dbReference type="InterPro" id="IPR045031">
    <property type="entry name" value="DHP_synth-like"/>
</dbReference>
<keyword evidence="7 9" id="KW-0460">Magnesium</keyword>
<dbReference type="Gene3D" id="3.20.20.20">
    <property type="entry name" value="Dihydropteroate synthase-like"/>
    <property type="match status" value="1"/>
</dbReference>
<evidence type="ECO:0000256" key="4">
    <source>
        <dbReference type="ARBA" id="ARBA00012458"/>
    </source>
</evidence>
<dbReference type="EMBL" id="JACATN010000004">
    <property type="protein sequence ID" value="MBT2162187.1"/>
    <property type="molecule type" value="Genomic_DNA"/>
</dbReference>
<keyword evidence="8 9" id="KW-0289">Folate biosynthesis</keyword>
<comment type="function">
    <text evidence="9">Catalyzes the condensation of para-aminobenzoate (pABA) with 6-hydroxymethyl-7,8-dihydropterin diphosphate (DHPt-PP) to form 7,8-dihydropteroate (H2Pte), the immediate precursor of folate derivatives.</text>
</comment>
<dbReference type="InterPro" id="IPR011005">
    <property type="entry name" value="Dihydropteroate_synth-like_sf"/>
</dbReference>
<dbReference type="GO" id="GO:0004156">
    <property type="term" value="F:dihydropteroate synthase activity"/>
    <property type="evidence" value="ECO:0007669"/>
    <property type="project" value="UniProtKB-EC"/>
</dbReference>
<keyword evidence="5 9" id="KW-0808">Transferase</keyword>
<comment type="caution">
    <text evidence="11">The sequence shown here is derived from an EMBL/GenBank/DDBJ whole genome shotgun (WGS) entry which is preliminary data.</text>
</comment>
<evidence type="ECO:0000256" key="2">
    <source>
        <dbReference type="ARBA" id="ARBA00001946"/>
    </source>
</evidence>
<evidence type="ECO:0000256" key="1">
    <source>
        <dbReference type="ARBA" id="ARBA00000012"/>
    </source>
</evidence>
<feature type="domain" description="Pterin-binding" evidence="10">
    <location>
        <begin position="15"/>
        <end position="267"/>
    </location>
</feature>
<dbReference type="NCBIfam" id="TIGR01496">
    <property type="entry name" value="DHPS"/>
    <property type="match status" value="1"/>
</dbReference>
<dbReference type="Pfam" id="PF00809">
    <property type="entry name" value="Pterin_bind"/>
    <property type="match status" value="1"/>
</dbReference>
<reference evidence="11 12" key="1">
    <citation type="submission" date="2020-06" db="EMBL/GenBank/DDBJ databases">
        <authorList>
            <person name="Isaeva M.P."/>
            <person name="Chernysheva N.Y."/>
        </authorList>
    </citation>
    <scope>NUCLEOTIDE SEQUENCE [LARGE SCALE GENOMIC DNA]</scope>
    <source>
        <strain evidence="11 12">KMM 6746</strain>
    </source>
</reference>
<evidence type="ECO:0000256" key="8">
    <source>
        <dbReference type="ARBA" id="ARBA00022909"/>
    </source>
</evidence>
<gene>
    <name evidence="11" type="primary">folP</name>
    <name evidence="11" type="ORF">HW347_13005</name>
</gene>
<dbReference type="PROSITE" id="PS00792">
    <property type="entry name" value="DHPS_1"/>
    <property type="match status" value="1"/>
</dbReference>
<comment type="catalytic activity">
    <reaction evidence="1">
        <text>(7,8-dihydropterin-6-yl)methyl diphosphate + 4-aminobenzoate = 7,8-dihydropteroate + diphosphate</text>
        <dbReference type="Rhea" id="RHEA:19949"/>
        <dbReference type="ChEBI" id="CHEBI:17836"/>
        <dbReference type="ChEBI" id="CHEBI:17839"/>
        <dbReference type="ChEBI" id="CHEBI:33019"/>
        <dbReference type="ChEBI" id="CHEBI:72950"/>
        <dbReference type="EC" id="2.5.1.15"/>
    </reaction>
</comment>
<evidence type="ECO:0000256" key="6">
    <source>
        <dbReference type="ARBA" id="ARBA00022723"/>
    </source>
</evidence>
<dbReference type="PANTHER" id="PTHR20941:SF1">
    <property type="entry name" value="FOLIC ACID SYNTHESIS PROTEIN FOL1"/>
    <property type="match status" value="1"/>
</dbReference>
<evidence type="ECO:0000256" key="7">
    <source>
        <dbReference type="ARBA" id="ARBA00022842"/>
    </source>
</evidence>
<dbReference type="EC" id="2.5.1.15" evidence="4 9"/>
<dbReference type="RefSeq" id="WP_214612264.1">
    <property type="nucleotide sequence ID" value="NZ_JACATN010000004.1"/>
</dbReference>
<keyword evidence="12" id="KW-1185">Reference proteome</keyword>
<reference evidence="12" key="2">
    <citation type="submission" date="2023-07" db="EMBL/GenBank/DDBJ databases">
        <title>Zobellia barbeyronii sp. nov., a new marine flavobacterium, isolated from green and red algae.</title>
        <authorList>
            <person name="Nedashkovskaya O.I."/>
            <person name="Otstavnykh N."/>
            <person name="Zhukova N."/>
            <person name="Guzev K."/>
            <person name="Chausova V."/>
            <person name="Tekutyeva L."/>
            <person name="Mikhailov V."/>
            <person name="Isaeva M."/>
        </authorList>
    </citation>
    <scope>NUCLEOTIDE SEQUENCE [LARGE SCALE GENOMIC DNA]</scope>
    <source>
        <strain evidence="12">KMM 6746</strain>
    </source>
</reference>
<evidence type="ECO:0000313" key="12">
    <source>
        <dbReference type="Proteomes" id="UP000740413"/>
    </source>
</evidence>
<name>A0ABS5WJ24_9FLAO</name>
<comment type="pathway">
    <text evidence="3 9">Cofactor biosynthesis; tetrahydrofolate biosynthesis; 7,8-dihydrofolate from 2-amino-4-hydroxy-6-hydroxymethyl-7,8-dihydropteridine diphosphate and 4-aminobenzoate: step 1/2.</text>
</comment>
<evidence type="ECO:0000256" key="9">
    <source>
        <dbReference type="RuleBase" id="RU361205"/>
    </source>
</evidence>
<dbReference type="InterPro" id="IPR006390">
    <property type="entry name" value="DHP_synth_dom"/>
</dbReference>
<protein>
    <recommendedName>
        <fullName evidence="4 9">Dihydropteroate synthase</fullName>
        <shortName evidence="9">DHPS</shortName>
        <ecNumber evidence="4 9">2.5.1.15</ecNumber>
    </recommendedName>
    <alternativeName>
        <fullName evidence="9">Dihydropteroate pyrophosphorylase</fullName>
    </alternativeName>
</protein>
<dbReference type="SUPFAM" id="SSF51717">
    <property type="entry name" value="Dihydropteroate synthetase-like"/>
    <property type="match status" value="1"/>
</dbReference>
<organism evidence="11 12">
    <name type="scientific">Zobellia barbeyronii</name>
    <dbReference type="NCBI Taxonomy" id="2748009"/>
    <lineage>
        <taxon>Bacteria</taxon>
        <taxon>Pseudomonadati</taxon>
        <taxon>Bacteroidota</taxon>
        <taxon>Flavobacteriia</taxon>
        <taxon>Flavobacteriales</taxon>
        <taxon>Flavobacteriaceae</taxon>
        <taxon>Zobellia</taxon>
    </lineage>
</organism>
<dbReference type="InterPro" id="IPR000489">
    <property type="entry name" value="Pterin-binding_dom"/>
</dbReference>
<proteinExistence type="inferred from homology"/>
<evidence type="ECO:0000313" key="11">
    <source>
        <dbReference type="EMBL" id="MBT2162187.1"/>
    </source>
</evidence>
<comment type="cofactor">
    <cofactor evidence="2 9">
        <name>Mg(2+)</name>
        <dbReference type="ChEBI" id="CHEBI:18420"/>
    </cofactor>
</comment>
<evidence type="ECO:0000256" key="3">
    <source>
        <dbReference type="ARBA" id="ARBA00004763"/>
    </source>
</evidence>
<dbReference type="Proteomes" id="UP000740413">
    <property type="component" value="Unassembled WGS sequence"/>
</dbReference>
<dbReference type="PROSITE" id="PS50972">
    <property type="entry name" value="PTERIN_BINDING"/>
    <property type="match status" value="1"/>
</dbReference>
<dbReference type="CDD" id="cd00739">
    <property type="entry name" value="DHPS"/>
    <property type="match status" value="1"/>
</dbReference>
<sequence>MTLNCKGRLIDLSTPKVMGILNCTPDSFYDGGKYLNDNAILKQTEKMLNDGATFIDVGGYSSRPGANHVTEEEEIKRMLPLTELLLKQFPEIILSIDTFRSTVASGCLDAGAAIINDISAGKLDDNMLPTVAKHRVPYIMMHMKGTPQNMQQQTNYDNLLVDIIKYFSERIAAAKAIGMVDIIVDPGFGFAKTLEQNYEILQKLNLFQNLEHPILVGISRKSMIYKVLKTDAKSALNGTTALNMAALMNGANILRVHDVKEAYECVKLAEELMPC</sequence>
<accession>A0ABS5WJ24</accession>